<proteinExistence type="predicted"/>
<organism evidence="2 3">
    <name type="scientific">Populus deltoides</name>
    <name type="common">Eastern poplar</name>
    <name type="synonym">Eastern cottonwood</name>
    <dbReference type="NCBI Taxonomy" id="3696"/>
    <lineage>
        <taxon>Eukaryota</taxon>
        <taxon>Viridiplantae</taxon>
        <taxon>Streptophyta</taxon>
        <taxon>Embryophyta</taxon>
        <taxon>Tracheophyta</taxon>
        <taxon>Spermatophyta</taxon>
        <taxon>Magnoliopsida</taxon>
        <taxon>eudicotyledons</taxon>
        <taxon>Gunneridae</taxon>
        <taxon>Pentapetalae</taxon>
        <taxon>rosids</taxon>
        <taxon>fabids</taxon>
        <taxon>Malpighiales</taxon>
        <taxon>Salicaceae</taxon>
        <taxon>Saliceae</taxon>
        <taxon>Populus</taxon>
    </lineage>
</organism>
<evidence type="ECO:0000313" key="2">
    <source>
        <dbReference type="EMBL" id="KAH8486199.1"/>
    </source>
</evidence>
<gene>
    <name evidence="2" type="ORF">H0E87_025278</name>
</gene>
<sequence>MSSSNKPHYEADPNKVDYDEGNNRWTFKPRGLSIIWGNDRRYWNLPDQSSFAVDRTLNYDMDYDQRSEALSGPHWKGDGSSISSDKACPATCRVPAKALNIIWGNDPRFWQWIKLSEVETRSVGFDEGARLLQVNWIEVTGKLPTTMFNVASTTKYEVYYVMKFQVDAFGWHSVPIKFKVRLNGQETAKNFVLESYKEKHDVWHEICGGEFTVSKNAAGVVEFGMFEVKSEWWKGSVVLAGWSEDDVSQSQQTREETSYSQPRHIEETSTEAKLGETKLKRVEKEAESKAPSGSTRESSRF</sequence>
<accession>A0A8T2WY70</accession>
<dbReference type="Pfam" id="PF14299">
    <property type="entry name" value="PP2"/>
    <property type="match status" value="1"/>
</dbReference>
<comment type="caution">
    <text evidence="2">The sequence shown here is derived from an EMBL/GenBank/DDBJ whole genome shotgun (WGS) entry which is preliminary data.</text>
</comment>
<keyword evidence="3" id="KW-1185">Reference proteome</keyword>
<dbReference type="AlphaFoldDB" id="A0A8T2WY70"/>
<dbReference type="GO" id="GO:0030246">
    <property type="term" value="F:carbohydrate binding"/>
    <property type="evidence" value="ECO:0007669"/>
    <property type="project" value="InterPro"/>
</dbReference>
<feature type="region of interest" description="Disordered" evidence="1">
    <location>
        <begin position="248"/>
        <end position="301"/>
    </location>
</feature>
<dbReference type="InterPro" id="IPR025886">
    <property type="entry name" value="PP2-like"/>
</dbReference>
<name>A0A8T2WY70_POPDE</name>
<dbReference type="PANTHER" id="PTHR48478">
    <property type="entry name" value="LECTIN-LIKE"/>
    <property type="match status" value="1"/>
</dbReference>
<feature type="compositionally biased region" description="Polar residues" evidence="1">
    <location>
        <begin position="291"/>
        <end position="301"/>
    </location>
</feature>
<dbReference type="EMBL" id="JACEGQ020000015">
    <property type="protein sequence ID" value="KAH8486199.1"/>
    <property type="molecule type" value="Genomic_DNA"/>
</dbReference>
<protein>
    <submittedName>
        <fullName evidence="2">Uncharacterized protein</fullName>
    </submittedName>
</protein>
<feature type="compositionally biased region" description="Basic and acidic residues" evidence="1">
    <location>
        <begin position="273"/>
        <end position="288"/>
    </location>
</feature>
<dbReference type="Proteomes" id="UP000807159">
    <property type="component" value="Chromosome 15"/>
</dbReference>
<feature type="compositionally biased region" description="Basic and acidic residues" evidence="1">
    <location>
        <begin position="253"/>
        <end position="267"/>
    </location>
</feature>
<evidence type="ECO:0000313" key="3">
    <source>
        <dbReference type="Proteomes" id="UP000807159"/>
    </source>
</evidence>
<evidence type="ECO:0000256" key="1">
    <source>
        <dbReference type="SAM" id="MobiDB-lite"/>
    </source>
</evidence>
<dbReference type="PANTHER" id="PTHR48478:SF1">
    <property type="entry name" value="LECTIN-LIKE"/>
    <property type="match status" value="1"/>
</dbReference>
<dbReference type="InterPro" id="IPR052147">
    <property type="entry name" value="PP2-like/Lectin"/>
</dbReference>
<reference evidence="2" key="1">
    <citation type="journal article" date="2021" name="J. Hered.">
        <title>Genome Assembly of Salicaceae Populus deltoides (Eastern Cottonwood) I-69 Based on Nanopore Sequencing and Hi-C Technologies.</title>
        <authorList>
            <person name="Bai S."/>
            <person name="Wu H."/>
            <person name="Zhang J."/>
            <person name="Pan Z."/>
            <person name="Zhao W."/>
            <person name="Li Z."/>
            <person name="Tong C."/>
        </authorList>
    </citation>
    <scope>NUCLEOTIDE SEQUENCE</scope>
    <source>
        <tissue evidence="2">Leaf</tissue>
    </source>
</reference>